<feature type="transmembrane region" description="Helical" evidence="8">
    <location>
        <begin position="328"/>
        <end position="351"/>
    </location>
</feature>
<dbReference type="GeneID" id="24424587"/>
<dbReference type="GO" id="GO:0016020">
    <property type="term" value="C:membrane"/>
    <property type="evidence" value="ECO:0007669"/>
    <property type="project" value="UniProtKB-SubCell"/>
</dbReference>
<comment type="similarity">
    <text evidence="2">Belongs to the SLC43A transporter (TC 2.A.1.44) family.</text>
</comment>
<dbReference type="EMBL" id="FO082872">
    <property type="protein sequence ID" value="CCF73955.1"/>
    <property type="molecule type" value="Genomic_DNA"/>
</dbReference>
<dbReference type="KEGG" id="bmic:BMR1_02g04035"/>
<keyword evidence="5" id="KW-0029">Amino-acid transport</keyword>
<keyword evidence="3" id="KW-0813">Transport</keyword>
<feature type="transmembrane region" description="Helical" evidence="8">
    <location>
        <begin position="363"/>
        <end position="382"/>
    </location>
</feature>
<dbReference type="InterPro" id="IPR052599">
    <property type="entry name" value="SLC43A_AATransporter"/>
</dbReference>
<dbReference type="RefSeq" id="XP_012648564.1">
    <property type="nucleotide sequence ID" value="XM_012793110.1"/>
</dbReference>
<feature type="transmembrane region" description="Helical" evidence="8">
    <location>
        <begin position="190"/>
        <end position="212"/>
    </location>
</feature>
<organism evidence="9 10">
    <name type="scientific">Babesia microti (strain RI)</name>
    <dbReference type="NCBI Taxonomy" id="1133968"/>
    <lineage>
        <taxon>Eukaryota</taxon>
        <taxon>Sar</taxon>
        <taxon>Alveolata</taxon>
        <taxon>Apicomplexa</taxon>
        <taxon>Aconoidasida</taxon>
        <taxon>Piroplasmida</taxon>
        <taxon>Babesiidae</taxon>
        <taxon>Babesia</taxon>
    </lineage>
</organism>
<feature type="transmembrane region" description="Helical" evidence="8">
    <location>
        <begin position="224"/>
        <end position="243"/>
    </location>
</feature>
<keyword evidence="7 8" id="KW-0472">Membrane</keyword>
<dbReference type="PANTHER" id="PTHR20772">
    <property type="entry name" value="PROTEIN FMP42"/>
    <property type="match status" value="1"/>
</dbReference>
<sequence length="508" mass="55720">MIRDLTIEQLVTDKNVKDSTQQSNLFNIHRVAYVICCIAIAALVGRTLVGWPSIAKMLLKSGAYQWLCTANELAQHSGNKIVDKMVENAGKIEGCKCLAQDIAVQSLFATGMIAMMAASGFAGILIHYGGARISFIIGTMLLMTGWLFLGYSNVDFRAHEVGIILIALGMDPVLFSLLSSGNLFPGSEMLITALLASATSVSMIITTLLDYAIHYTGINFPTALTIYVIGTHSLMMAFGILFVPPRRFYRQNEIDEALKRVGEFSKLDLHFNVERGLKSPSFSEVGLQDKLSVSETAEHIEPVSITDYSETKPEISNNGAAKMPTIPIFMTFLILVHFVLVIAEGTFIMITMRTLLGQSATNILSFTLPLSFIPCIILGKVADKFDVIYVLWYEVICIILTLIVSVLPLPHVDIVAAVLFALSNACLSGQFWFLIVDIYEPKIQMLMLGILSFISGAGALISRTIYAYVGRSVESIKIGMYAFLGISISQVIIVYLISLRKTQGLSFK</sequence>
<reference evidence="9 10" key="3">
    <citation type="journal article" date="2016" name="Sci. Rep.">
        <title>Genome-wide diversity and gene expression profiling of Babesia microti isolates identify polymorphic genes that mediate host-pathogen interactions.</title>
        <authorList>
            <person name="Silva J.C."/>
            <person name="Cornillot E."/>
            <person name="McCracken C."/>
            <person name="Usmani-Brown S."/>
            <person name="Dwivedi A."/>
            <person name="Ifeonu O.O."/>
            <person name="Crabtree J."/>
            <person name="Gotia H.T."/>
            <person name="Virji A.Z."/>
            <person name="Reynes C."/>
            <person name="Colinge J."/>
            <person name="Kumar V."/>
            <person name="Lawres L."/>
            <person name="Pazzi J.E."/>
            <person name="Pablo J.V."/>
            <person name="Hung C."/>
            <person name="Brancato J."/>
            <person name="Kumari P."/>
            <person name="Orvis J."/>
            <person name="Tretina K."/>
            <person name="Chibucos M."/>
            <person name="Ott S."/>
            <person name="Sadzewicz L."/>
            <person name="Sengamalay N."/>
            <person name="Shetty A.C."/>
            <person name="Su Q."/>
            <person name="Tallon L."/>
            <person name="Fraser C.M."/>
            <person name="Frutos R."/>
            <person name="Molina D.M."/>
            <person name="Krause P.J."/>
            <person name="Ben Mamoun C."/>
        </authorList>
    </citation>
    <scope>NUCLEOTIDE SEQUENCE [LARGE SCALE GENOMIC DNA]</scope>
    <source>
        <strain evidence="9 10">RI</strain>
    </source>
</reference>
<dbReference type="Proteomes" id="UP000002899">
    <property type="component" value="Chromosome II"/>
</dbReference>
<feature type="transmembrane region" description="Helical" evidence="8">
    <location>
        <begin position="31"/>
        <end position="51"/>
    </location>
</feature>
<dbReference type="InterPro" id="IPR036259">
    <property type="entry name" value="MFS_trans_sf"/>
</dbReference>
<proteinExistence type="inferred from homology"/>
<evidence type="ECO:0000256" key="5">
    <source>
        <dbReference type="ARBA" id="ARBA00022970"/>
    </source>
</evidence>
<feature type="transmembrane region" description="Helical" evidence="8">
    <location>
        <begin position="107"/>
        <end position="126"/>
    </location>
</feature>
<evidence type="ECO:0000313" key="9">
    <source>
        <dbReference type="EMBL" id="CCF73955.1"/>
    </source>
</evidence>
<feature type="transmembrane region" description="Helical" evidence="8">
    <location>
        <begin position="414"/>
        <end position="434"/>
    </location>
</feature>
<feature type="transmembrane region" description="Helical" evidence="8">
    <location>
        <begin position="133"/>
        <end position="149"/>
    </location>
</feature>
<evidence type="ECO:0000256" key="2">
    <source>
        <dbReference type="ARBA" id="ARBA00006595"/>
    </source>
</evidence>
<name>I7IQN8_BABMR</name>
<comment type="subcellular location">
    <subcellularLocation>
        <location evidence="1">Membrane</location>
        <topology evidence="1">Multi-pass membrane protein</topology>
    </subcellularLocation>
</comment>
<evidence type="ECO:0000256" key="4">
    <source>
        <dbReference type="ARBA" id="ARBA00022692"/>
    </source>
</evidence>
<dbReference type="GO" id="GO:0006865">
    <property type="term" value="P:amino acid transport"/>
    <property type="evidence" value="ECO:0007669"/>
    <property type="project" value="UniProtKB-KW"/>
</dbReference>
<evidence type="ECO:0000256" key="6">
    <source>
        <dbReference type="ARBA" id="ARBA00022989"/>
    </source>
</evidence>
<reference evidence="9 10" key="1">
    <citation type="journal article" date="2012" name="Nucleic Acids Res.">
        <title>Sequencing of the smallest Apicomplexan genome from the human pathogen Babesia microti.</title>
        <authorList>
            <person name="Cornillot E."/>
            <person name="Hadj-Kaddour K."/>
            <person name="Dassouli A."/>
            <person name="Noel B."/>
            <person name="Ranwez V."/>
            <person name="Vacherie B."/>
            <person name="Augagneur Y."/>
            <person name="Bres V."/>
            <person name="Duclos A."/>
            <person name="Randazzo S."/>
            <person name="Carcy B."/>
            <person name="Debierre-Grockiego F."/>
            <person name="Delbecq S."/>
            <person name="Moubri-Menage K."/>
            <person name="Shams-Eldin H."/>
            <person name="Usmani-Brown S."/>
            <person name="Bringaud F."/>
            <person name="Wincker P."/>
            <person name="Vivares C.P."/>
            <person name="Schwarz R.T."/>
            <person name="Schetters T.P."/>
            <person name="Krause P.J."/>
            <person name="Gorenflot A."/>
            <person name="Berry V."/>
            <person name="Barbe V."/>
            <person name="Ben Mamoun C."/>
        </authorList>
    </citation>
    <scope>NUCLEOTIDE SEQUENCE [LARGE SCALE GENOMIC DNA]</scope>
    <source>
        <strain evidence="9 10">RI</strain>
    </source>
</reference>
<feature type="transmembrane region" description="Helical" evidence="8">
    <location>
        <begin position="389"/>
        <end position="408"/>
    </location>
</feature>
<keyword evidence="4 8" id="KW-0812">Transmembrane</keyword>
<feature type="transmembrane region" description="Helical" evidence="8">
    <location>
        <begin position="446"/>
        <end position="466"/>
    </location>
</feature>
<evidence type="ECO:0000256" key="1">
    <source>
        <dbReference type="ARBA" id="ARBA00004141"/>
    </source>
</evidence>
<protein>
    <submittedName>
        <fullName evidence="9">Transporter, putative</fullName>
    </submittedName>
</protein>
<feature type="transmembrane region" description="Helical" evidence="8">
    <location>
        <begin position="161"/>
        <end position="178"/>
    </location>
</feature>
<dbReference type="SUPFAM" id="SSF103473">
    <property type="entry name" value="MFS general substrate transporter"/>
    <property type="match status" value="1"/>
</dbReference>
<evidence type="ECO:0000256" key="7">
    <source>
        <dbReference type="ARBA" id="ARBA00023136"/>
    </source>
</evidence>
<dbReference type="PANTHER" id="PTHR20772:SF2">
    <property type="entry name" value="PROTEIN FMP42"/>
    <property type="match status" value="1"/>
</dbReference>
<dbReference type="Gene3D" id="1.20.1250.20">
    <property type="entry name" value="MFS general substrate transporter like domains"/>
    <property type="match status" value="1"/>
</dbReference>
<evidence type="ECO:0000313" key="10">
    <source>
        <dbReference type="Proteomes" id="UP000002899"/>
    </source>
</evidence>
<evidence type="ECO:0000256" key="3">
    <source>
        <dbReference type="ARBA" id="ARBA00022448"/>
    </source>
</evidence>
<reference evidence="9 10" key="2">
    <citation type="journal article" date="2013" name="PLoS ONE">
        <title>Whole genome mapping and re-organization of the nuclear and mitochondrial genomes of Babesia microti isolates.</title>
        <authorList>
            <person name="Cornillot E."/>
            <person name="Dassouli A."/>
            <person name="Garg A."/>
            <person name="Pachikara N."/>
            <person name="Randazzo S."/>
            <person name="Depoix D."/>
            <person name="Carcy B."/>
            <person name="Delbecq S."/>
            <person name="Frutos R."/>
            <person name="Silva J.C."/>
            <person name="Sutton R."/>
            <person name="Krause P.J."/>
            <person name="Mamoun C.B."/>
        </authorList>
    </citation>
    <scope>NUCLEOTIDE SEQUENCE [LARGE SCALE GENOMIC DNA]</scope>
    <source>
        <strain evidence="9 10">RI</strain>
    </source>
</reference>
<accession>I7IQN8</accession>
<dbReference type="AlphaFoldDB" id="I7IQN8"/>
<gene>
    <name evidence="9" type="ORF">BMR1_02g04035</name>
</gene>
<keyword evidence="6 8" id="KW-1133">Transmembrane helix</keyword>
<dbReference type="OrthoDB" id="330047at2759"/>
<dbReference type="VEuPathDB" id="PiroplasmaDB:BMR1_02g04035"/>
<feature type="transmembrane region" description="Helical" evidence="8">
    <location>
        <begin position="478"/>
        <end position="498"/>
    </location>
</feature>
<evidence type="ECO:0000256" key="8">
    <source>
        <dbReference type="SAM" id="Phobius"/>
    </source>
</evidence>
<dbReference type="OMA" id="RYVCEDQ"/>
<keyword evidence="10" id="KW-1185">Reference proteome</keyword>